<name>A0A1G6PSL3_9PROT</name>
<organism evidence="2 3">
    <name type="scientific">Belnapia rosea</name>
    <dbReference type="NCBI Taxonomy" id="938405"/>
    <lineage>
        <taxon>Bacteria</taxon>
        <taxon>Pseudomonadati</taxon>
        <taxon>Pseudomonadota</taxon>
        <taxon>Alphaproteobacteria</taxon>
        <taxon>Acetobacterales</taxon>
        <taxon>Roseomonadaceae</taxon>
        <taxon>Belnapia</taxon>
    </lineage>
</organism>
<proteinExistence type="predicted"/>
<reference evidence="2 3" key="1">
    <citation type="submission" date="2016-10" db="EMBL/GenBank/DDBJ databases">
        <authorList>
            <person name="de Groot N.N."/>
        </authorList>
    </citation>
    <scope>NUCLEOTIDE SEQUENCE [LARGE SCALE GENOMIC DNA]</scope>
    <source>
        <strain evidence="2 3">CPCC 100156</strain>
    </source>
</reference>
<feature type="signal peptide" evidence="1">
    <location>
        <begin position="1"/>
        <end position="23"/>
    </location>
</feature>
<dbReference type="OrthoDB" id="7283059at2"/>
<evidence type="ECO:0000256" key="1">
    <source>
        <dbReference type="SAM" id="SignalP"/>
    </source>
</evidence>
<dbReference type="Proteomes" id="UP000198925">
    <property type="component" value="Unassembled WGS sequence"/>
</dbReference>
<gene>
    <name evidence="2" type="ORF">SAMN04487779_1002500</name>
</gene>
<accession>A0A1G6PSL3</accession>
<dbReference type="RefSeq" id="WP_090563489.1">
    <property type="nucleotide sequence ID" value="NZ_FMXZ01000004.1"/>
</dbReference>
<keyword evidence="1" id="KW-0732">Signal</keyword>
<protein>
    <submittedName>
        <fullName evidence="2">Uncharacterized protein</fullName>
    </submittedName>
</protein>
<dbReference type="STRING" id="938405.SAMN02927895_02227"/>
<dbReference type="EMBL" id="FMZX01000002">
    <property type="protein sequence ID" value="SDC82951.1"/>
    <property type="molecule type" value="Genomic_DNA"/>
</dbReference>
<sequence>MHHRAFAATLLLAGLTLAPAAQAACTDQIMEAKTIQLTNLLMPLMQRNAAEAHKISEEMTTTMGRPASDQTCAIYDRLIARAKR</sequence>
<feature type="chain" id="PRO_5011528723" evidence="1">
    <location>
        <begin position="24"/>
        <end position="84"/>
    </location>
</feature>
<keyword evidence="3" id="KW-1185">Reference proteome</keyword>
<evidence type="ECO:0000313" key="2">
    <source>
        <dbReference type="EMBL" id="SDC82951.1"/>
    </source>
</evidence>
<dbReference type="AlphaFoldDB" id="A0A1G6PSL3"/>
<evidence type="ECO:0000313" key="3">
    <source>
        <dbReference type="Proteomes" id="UP000198925"/>
    </source>
</evidence>